<dbReference type="GO" id="GO:0016757">
    <property type="term" value="F:glycosyltransferase activity"/>
    <property type="evidence" value="ECO:0007669"/>
    <property type="project" value="UniProtKB-KW"/>
</dbReference>
<dbReference type="InterPro" id="IPR000836">
    <property type="entry name" value="PRTase_dom"/>
</dbReference>
<protein>
    <submittedName>
        <fullName evidence="2">Phosphoribosyltransferase family protein</fullName>
    </submittedName>
</protein>
<evidence type="ECO:0000313" key="3">
    <source>
        <dbReference type="Proteomes" id="UP001333818"/>
    </source>
</evidence>
<accession>A0AAW9Q1J3</accession>
<dbReference type="Proteomes" id="UP001333818">
    <property type="component" value="Unassembled WGS sequence"/>
</dbReference>
<dbReference type="RefSeq" id="WP_330483113.1">
    <property type="nucleotide sequence ID" value="NZ_JAZBJZ010000023.1"/>
</dbReference>
<dbReference type="Gene3D" id="3.40.50.2020">
    <property type="match status" value="1"/>
</dbReference>
<dbReference type="CDD" id="cd06223">
    <property type="entry name" value="PRTases_typeI"/>
    <property type="match status" value="1"/>
</dbReference>
<proteinExistence type="predicted"/>
<feature type="domain" description="Phosphoribosyltransferase" evidence="1">
    <location>
        <begin position="28"/>
        <end position="147"/>
    </location>
</feature>
<dbReference type="Gene3D" id="3.30.1310.20">
    <property type="entry name" value="PRTase-like"/>
    <property type="match status" value="1"/>
</dbReference>
<dbReference type="EMBL" id="JAZBJZ010000023">
    <property type="protein sequence ID" value="MEE3716683.1"/>
    <property type="molecule type" value="Genomic_DNA"/>
</dbReference>
<evidence type="ECO:0000259" key="1">
    <source>
        <dbReference type="Pfam" id="PF00156"/>
    </source>
</evidence>
<dbReference type="SUPFAM" id="SSF53271">
    <property type="entry name" value="PRTase-like"/>
    <property type="match status" value="1"/>
</dbReference>
<keyword evidence="2" id="KW-0808">Transferase</keyword>
<evidence type="ECO:0000313" key="2">
    <source>
        <dbReference type="EMBL" id="MEE3716683.1"/>
    </source>
</evidence>
<sequence>MELSQLFQDRQTAGAQLAELIAKEQPVHPIVYGVPRGGLLVAAPVAQRLACPLDVAIAKKITLPHNSELALGAITPDRHILRQDRSEVSNCQEWTDAVQRAHKKACELLQAFQPIRPKLKINGATAILVDDGIATGATIAAIAAEMRMLPYQAIWIAAPVAPIGMSTLLLTRADRIILLAEPRLFGSVSSFYNHFPEVTTFEALSCLRTVNLLSILHNLTDR</sequence>
<keyword evidence="3" id="KW-1185">Reference proteome</keyword>
<dbReference type="InterPro" id="IPR029057">
    <property type="entry name" value="PRTase-like"/>
</dbReference>
<gene>
    <name evidence="2" type="ORF">V2H45_07995</name>
</gene>
<reference evidence="2" key="1">
    <citation type="submission" date="2024-01" db="EMBL/GenBank/DDBJ databases">
        <title>Bank of Algae and Cyanobacteria of the Azores (BACA) strain genomes.</title>
        <authorList>
            <person name="Luz R."/>
            <person name="Cordeiro R."/>
            <person name="Fonseca A."/>
            <person name="Goncalves V."/>
        </authorList>
    </citation>
    <scope>NUCLEOTIDE SEQUENCE</scope>
    <source>
        <strain evidence="2">BACA0141</strain>
    </source>
</reference>
<comment type="caution">
    <text evidence="2">The sequence shown here is derived from an EMBL/GenBank/DDBJ whole genome shotgun (WGS) entry which is preliminary data.</text>
</comment>
<name>A0AAW9Q1J3_9CYAN</name>
<keyword evidence="2" id="KW-0328">Glycosyltransferase</keyword>
<dbReference type="AlphaFoldDB" id="A0AAW9Q1J3"/>
<dbReference type="Pfam" id="PF00156">
    <property type="entry name" value="Pribosyltran"/>
    <property type="match status" value="1"/>
</dbReference>
<organism evidence="2 3">
    <name type="scientific">Tumidithrix elongata BACA0141</name>
    <dbReference type="NCBI Taxonomy" id="2716417"/>
    <lineage>
        <taxon>Bacteria</taxon>
        <taxon>Bacillati</taxon>
        <taxon>Cyanobacteriota</taxon>
        <taxon>Cyanophyceae</taxon>
        <taxon>Pseudanabaenales</taxon>
        <taxon>Pseudanabaenaceae</taxon>
        <taxon>Tumidithrix</taxon>
        <taxon>Tumidithrix elongata</taxon>
    </lineage>
</organism>